<proteinExistence type="predicted"/>
<keyword evidence="2" id="KW-1185">Reference proteome</keyword>
<name>A0A1I5Z3P5_9BACT</name>
<protein>
    <submittedName>
        <fullName evidence="1">Uncharacterized protein</fullName>
    </submittedName>
</protein>
<dbReference type="AlphaFoldDB" id="A0A1I5Z3P5"/>
<sequence length="83" mass="9637">MLLNLYTTKQKSVKQYKSNQNMNGKEYLIKGDLAYLAQKLNVSAGHMRLVANGRRRNKRLEEALQALISKRKLDFETVKIQLN</sequence>
<dbReference type="STRING" id="1079859.SAMN04515674_1242"/>
<dbReference type="EMBL" id="FOXH01000024">
    <property type="protein sequence ID" value="SFQ50757.1"/>
    <property type="molecule type" value="Genomic_DNA"/>
</dbReference>
<accession>A0A1I5Z3P5</accession>
<dbReference type="Proteomes" id="UP000199306">
    <property type="component" value="Unassembled WGS sequence"/>
</dbReference>
<evidence type="ECO:0000313" key="2">
    <source>
        <dbReference type="Proteomes" id="UP000199306"/>
    </source>
</evidence>
<reference evidence="1 2" key="1">
    <citation type="submission" date="2016-10" db="EMBL/GenBank/DDBJ databases">
        <authorList>
            <person name="de Groot N.N."/>
        </authorList>
    </citation>
    <scope>NUCLEOTIDE SEQUENCE [LARGE SCALE GENOMIC DNA]</scope>
    <source>
        <strain evidence="2">E92,LMG 26720,CCM 7988</strain>
    </source>
</reference>
<evidence type="ECO:0000313" key="1">
    <source>
        <dbReference type="EMBL" id="SFQ50757.1"/>
    </source>
</evidence>
<gene>
    <name evidence="1" type="ORF">SAMN04515674_1242</name>
</gene>
<organism evidence="1 2">
    <name type="scientific">Pseudarcicella hirudinis</name>
    <dbReference type="NCBI Taxonomy" id="1079859"/>
    <lineage>
        <taxon>Bacteria</taxon>
        <taxon>Pseudomonadati</taxon>
        <taxon>Bacteroidota</taxon>
        <taxon>Cytophagia</taxon>
        <taxon>Cytophagales</taxon>
        <taxon>Flectobacillaceae</taxon>
        <taxon>Pseudarcicella</taxon>
    </lineage>
</organism>